<dbReference type="RefSeq" id="WP_353932530.1">
    <property type="nucleotide sequence ID" value="NZ_CP150886.1"/>
</dbReference>
<reference evidence="2 3" key="1">
    <citation type="submission" date="2024-04" db="EMBL/GenBank/DDBJ databases">
        <title>Okeanomitos corallinicola gen. &amp; sp. nov. (Nostocales, Cyanobacteria), a new toxic marine heterocyst-forming cyanobacterium from a coral reef.</title>
        <authorList>
            <person name="Li H."/>
            <person name="Li R."/>
            <person name="Kang J."/>
            <person name="Hii K.S."/>
            <person name="Mohamed H.F."/>
            <person name="Xu X."/>
            <person name="Luo Z."/>
        </authorList>
    </citation>
    <scope>NUCLEOTIDE SEQUENCE [LARGE SCALE GENOMIC DNA]</scope>
    <source>
        <strain evidence="2 3">TIOX110</strain>
    </source>
</reference>
<dbReference type="EMBL" id="CP150886">
    <property type="protein sequence ID" value="WZB89632.1"/>
    <property type="molecule type" value="Genomic_DNA"/>
</dbReference>
<organism evidence="2 3">
    <name type="scientific">Okeanomitos corallinicola TIOX110</name>
    <dbReference type="NCBI Taxonomy" id="3133117"/>
    <lineage>
        <taxon>Bacteria</taxon>
        <taxon>Bacillati</taxon>
        <taxon>Cyanobacteriota</taxon>
        <taxon>Cyanophyceae</taxon>
        <taxon>Nostocales</taxon>
        <taxon>Aphanizomenonaceae</taxon>
        <taxon>Okeanomitos</taxon>
    </lineage>
</organism>
<evidence type="ECO:0000313" key="3">
    <source>
        <dbReference type="Proteomes" id="UP001483337"/>
    </source>
</evidence>
<dbReference type="InterPro" id="IPR051599">
    <property type="entry name" value="Cell_Envelope_Assoc"/>
</dbReference>
<dbReference type="InterPro" id="IPR003848">
    <property type="entry name" value="DUF218"/>
</dbReference>
<dbReference type="Proteomes" id="UP001483337">
    <property type="component" value="Chromosome"/>
</dbReference>
<dbReference type="PANTHER" id="PTHR30336">
    <property type="entry name" value="INNER MEMBRANE PROTEIN, PROBABLE PERMEASE"/>
    <property type="match status" value="1"/>
</dbReference>
<dbReference type="PANTHER" id="PTHR30336:SF20">
    <property type="entry name" value="DUF218 DOMAIN-CONTAINING PROTEIN"/>
    <property type="match status" value="1"/>
</dbReference>
<name>A0ABZ2UXI7_9CYAN</name>
<feature type="domain" description="DUF218" evidence="1">
    <location>
        <begin position="55"/>
        <end position="154"/>
    </location>
</feature>
<sequence>MKHKFTTKSAFFWHSRLRKFRRLLKNIGLGCGLLLSIWLIVTTITLVSASSQPVDAVLVLGGSIRREIYVAQQAKNYSQIPILISQGSANPCIWLIFQRESADLQKVWLENCARSTFENFYYSIPIFKHWGVYKVKLITSGSHVLRAKIMAQILLGSHGIWVETDIVQEQGIPGNREFLMKSILDVTRSLFWAVFSQFIYPQCHNVTRLADVDIQAWEQRGFRCEHQGGIKNY</sequence>
<dbReference type="CDD" id="cd06259">
    <property type="entry name" value="YdcF-like"/>
    <property type="match status" value="1"/>
</dbReference>
<evidence type="ECO:0000313" key="2">
    <source>
        <dbReference type="EMBL" id="WZB89632.1"/>
    </source>
</evidence>
<evidence type="ECO:0000259" key="1">
    <source>
        <dbReference type="Pfam" id="PF02698"/>
    </source>
</evidence>
<proteinExistence type="predicted"/>
<dbReference type="Pfam" id="PF02698">
    <property type="entry name" value="DUF218"/>
    <property type="match status" value="1"/>
</dbReference>
<accession>A0ABZ2UXI7</accession>
<gene>
    <name evidence="2" type="ORF">WJM97_08060</name>
</gene>
<keyword evidence="3" id="KW-1185">Reference proteome</keyword>
<protein>
    <submittedName>
        <fullName evidence="2">YdcF family protein</fullName>
    </submittedName>
</protein>